<gene>
    <name evidence="7" type="ORF">A3841_18345</name>
</gene>
<dbReference type="GO" id="GO:0055085">
    <property type="term" value="P:transmembrane transport"/>
    <property type="evidence" value="ECO:0007669"/>
    <property type="project" value="TreeGrafter"/>
</dbReference>
<evidence type="ECO:0008006" key="9">
    <source>
        <dbReference type="Google" id="ProtNLM"/>
    </source>
</evidence>
<keyword evidence="3 6" id="KW-0812">Transmembrane</keyword>
<accession>A0A1Q5PDG0</accession>
<feature type="transmembrane region" description="Helical" evidence="6">
    <location>
        <begin position="231"/>
        <end position="260"/>
    </location>
</feature>
<dbReference type="PANTHER" id="PTHR21716">
    <property type="entry name" value="TRANSMEMBRANE PROTEIN"/>
    <property type="match status" value="1"/>
</dbReference>
<protein>
    <recommendedName>
        <fullName evidence="9">AI-2E family transporter</fullName>
    </recommendedName>
</protein>
<evidence type="ECO:0000256" key="5">
    <source>
        <dbReference type="ARBA" id="ARBA00023136"/>
    </source>
</evidence>
<dbReference type="AlphaFoldDB" id="A0A1Q5PDG0"/>
<dbReference type="STRING" id="1797110.A3841_18345"/>
<dbReference type="EMBL" id="LVWA01000005">
    <property type="protein sequence ID" value="OKL40285.1"/>
    <property type="molecule type" value="Genomic_DNA"/>
</dbReference>
<feature type="transmembrane region" description="Helical" evidence="6">
    <location>
        <begin position="302"/>
        <end position="331"/>
    </location>
</feature>
<dbReference type="OrthoDB" id="5761230at2"/>
<feature type="transmembrane region" description="Helical" evidence="6">
    <location>
        <begin position="67"/>
        <end position="86"/>
    </location>
</feature>
<comment type="subcellular location">
    <subcellularLocation>
        <location evidence="1">Membrane</location>
        <topology evidence="1">Multi-pass membrane protein</topology>
    </subcellularLocation>
</comment>
<organism evidence="7 8">
    <name type="scientific">Pontibacter flavimaris</name>
    <dbReference type="NCBI Taxonomy" id="1797110"/>
    <lineage>
        <taxon>Bacteria</taxon>
        <taxon>Pseudomonadati</taxon>
        <taxon>Bacteroidota</taxon>
        <taxon>Cytophagia</taxon>
        <taxon>Cytophagales</taxon>
        <taxon>Hymenobacteraceae</taxon>
        <taxon>Pontibacter</taxon>
    </lineage>
</organism>
<evidence type="ECO:0000256" key="3">
    <source>
        <dbReference type="ARBA" id="ARBA00022692"/>
    </source>
</evidence>
<proteinExistence type="inferred from homology"/>
<feature type="transmembrane region" description="Helical" evidence="6">
    <location>
        <begin position="156"/>
        <end position="181"/>
    </location>
</feature>
<dbReference type="RefSeq" id="WP_073852388.1">
    <property type="nucleotide sequence ID" value="NZ_LVWA01000005.1"/>
</dbReference>
<evidence type="ECO:0000313" key="7">
    <source>
        <dbReference type="EMBL" id="OKL40285.1"/>
    </source>
</evidence>
<name>A0A1Q5PDG0_9BACT</name>
<comment type="similarity">
    <text evidence="2">Belongs to the autoinducer-2 exporter (AI-2E) (TC 2.A.86) family.</text>
</comment>
<keyword evidence="4 6" id="KW-1133">Transmembrane helix</keyword>
<evidence type="ECO:0000256" key="4">
    <source>
        <dbReference type="ARBA" id="ARBA00022989"/>
    </source>
</evidence>
<keyword evidence="8" id="KW-1185">Reference proteome</keyword>
<keyword evidence="5 6" id="KW-0472">Membrane</keyword>
<dbReference type="Proteomes" id="UP000186551">
    <property type="component" value="Unassembled WGS sequence"/>
</dbReference>
<reference evidence="7 8" key="1">
    <citation type="submission" date="2016-03" db="EMBL/GenBank/DDBJ databases">
        <title>Genome sequence of Pontibacter sp. nov., of the family cytophagaceae, isolated from marine sediment of the Yellow Sea, China.</title>
        <authorList>
            <person name="Zhang G."/>
            <person name="Zhang R."/>
        </authorList>
    </citation>
    <scope>NUCLEOTIDE SEQUENCE [LARGE SCALE GENOMIC DNA]</scope>
    <source>
        <strain evidence="7 8">S10-8</strain>
    </source>
</reference>
<evidence type="ECO:0000256" key="2">
    <source>
        <dbReference type="ARBA" id="ARBA00009773"/>
    </source>
</evidence>
<dbReference type="PANTHER" id="PTHR21716:SF62">
    <property type="entry name" value="TRANSPORT PROTEIN YDBI-RELATED"/>
    <property type="match status" value="1"/>
</dbReference>
<dbReference type="GO" id="GO:0016020">
    <property type="term" value="C:membrane"/>
    <property type="evidence" value="ECO:0007669"/>
    <property type="project" value="UniProtKB-SubCell"/>
</dbReference>
<evidence type="ECO:0000256" key="1">
    <source>
        <dbReference type="ARBA" id="ARBA00004141"/>
    </source>
</evidence>
<evidence type="ECO:0000256" key="6">
    <source>
        <dbReference type="SAM" id="Phobius"/>
    </source>
</evidence>
<dbReference type="Pfam" id="PF01594">
    <property type="entry name" value="AI-2E_transport"/>
    <property type="match status" value="1"/>
</dbReference>
<feature type="transmembrane region" description="Helical" evidence="6">
    <location>
        <begin position="202"/>
        <end position="225"/>
    </location>
</feature>
<feature type="transmembrane region" description="Helical" evidence="6">
    <location>
        <begin position="267"/>
        <end position="290"/>
    </location>
</feature>
<sequence length="360" mass="39207">MLNVYLYAKRVAIAALVVLLMGVGFYLLGQHAYFFMLAFSAVLLAVLFCGMTDWLTEKLHLKRGLSLLVAVLFFFGVIIAAFWLIAPTVSEQVQEMRQTIPQALTRVQDWLNQYGWGQKLVEQVPDDMSKAVPNQDALLSKVSGIFSSTLSFLADLLIVIITALFLAVNPTLYTVGLTKLFPVRNRSRVMEVLGKCYATLKSWLVGMLSAMAIIGVSSAIGYSLIGLPLAFALALIAFFLAFIPNVGPWIAGVPAVLVGLTISPQMALYTVLVYGGIQMVESYAITPIIFQKTVAMPPALLLFFQVLLGILQGALGLLLAAPILAVLLVVVNEFYVKDVLETDPVNAADERLPQSREATS</sequence>
<evidence type="ECO:0000313" key="8">
    <source>
        <dbReference type="Proteomes" id="UP000186551"/>
    </source>
</evidence>
<dbReference type="InterPro" id="IPR002549">
    <property type="entry name" value="AI-2E-like"/>
</dbReference>
<feature type="transmembrane region" description="Helical" evidence="6">
    <location>
        <begin position="7"/>
        <end position="27"/>
    </location>
</feature>
<feature type="transmembrane region" description="Helical" evidence="6">
    <location>
        <begin position="33"/>
        <end position="55"/>
    </location>
</feature>
<comment type="caution">
    <text evidence="7">The sequence shown here is derived from an EMBL/GenBank/DDBJ whole genome shotgun (WGS) entry which is preliminary data.</text>
</comment>